<evidence type="ECO:0000313" key="6">
    <source>
        <dbReference type="Proteomes" id="UP001549037"/>
    </source>
</evidence>
<keyword evidence="1" id="KW-0805">Transcription regulation</keyword>
<dbReference type="InterPro" id="IPR011663">
    <property type="entry name" value="UTRA"/>
</dbReference>
<keyword evidence="3" id="KW-0804">Transcription</keyword>
<keyword evidence="6" id="KW-1185">Reference proteome</keyword>
<dbReference type="Pfam" id="PF00392">
    <property type="entry name" value="GntR"/>
    <property type="match status" value="1"/>
</dbReference>
<organism evidence="5 6">
    <name type="scientific">Streptococcus porcorum</name>
    <dbReference type="NCBI Taxonomy" id="701526"/>
    <lineage>
        <taxon>Bacteria</taxon>
        <taxon>Bacillati</taxon>
        <taxon>Bacillota</taxon>
        <taxon>Bacilli</taxon>
        <taxon>Lactobacillales</taxon>
        <taxon>Streptococcaceae</taxon>
        <taxon>Streptococcus</taxon>
    </lineage>
</organism>
<name>A0ABV2JGP6_9STRE</name>
<evidence type="ECO:0000313" key="5">
    <source>
        <dbReference type="EMBL" id="MET3634949.1"/>
    </source>
</evidence>
<evidence type="ECO:0000256" key="3">
    <source>
        <dbReference type="ARBA" id="ARBA00023163"/>
    </source>
</evidence>
<accession>A0ABV2JGP6</accession>
<dbReference type="SMART" id="SM00345">
    <property type="entry name" value="HTH_GNTR"/>
    <property type="match status" value="1"/>
</dbReference>
<dbReference type="InterPro" id="IPR036390">
    <property type="entry name" value="WH_DNA-bd_sf"/>
</dbReference>
<evidence type="ECO:0000256" key="1">
    <source>
        <dbReference type="ARBA" id="ARBA00023015"/>
    </source>
</evidence>
<keyword evidence="2" id="KW-0238">DNA-binding</keyword>
<dbReference type="InterPro" id="IPR028978">
    <property type="entry name" value="Chorismate_lyase_/UTRA_dom_sf"/>
</dbReference>
<reference evidence="5 6" key="1">
    <citation type="submission" date="2024-06" db="EMBL/GenBank/DDBJ databases">
        <title>Genomic Encyclopedia of Type Strains, Phase IV (KMG-IV): sequencing the most valuable type-strain genomes for metagenomic binning, comparative biology and taxonomic classification.</title>
        <authorList>
            <person name="Goeker M."/>
        </authorList>
    </citation>
    <scope>NUCLEOTIDE SEQUENCE [LARGE SCALE GENOMIC DNA]</scope>
    <source>
        <strain evidence="5 6">DSM 28302</strain>
    </source>
</reference>
<dbReference type="InterPro" id="IPR036388">
    <property type="entry name" value="WH-like_DNA-bd_sf"/>
</dbReference>
<dbReference type="CDD" id="cd07377">
    <property type="entry name" value="WHTH_GntR"/>
    <property type="match status" value="1"/>
</dbReference>
<proteinExistence type="predicted"/>
<dbReference type="InterPro" id="IPR050679">
    <property type="entry name" value="Bact_HTH_transcr_reg"/>
</dbReference>
<sequence length="244" mass="28145">MAKISKYEEIANILRERIAQGVYPVDSLLPTQTELATEFHASRMTVKKAVEILTIEGLIYSKQGNGTKVLDSSFWNLRDTKVRLNNFNGLSKDLEKDGRALTSRIIKFEVAFPSKEISERLQIGLTSPVYHIIRLRLLDQEPYVIEHTYMPCDLVPGLDEEVLLHSIYDYLHETLNLKFVGSYRNITADRADEYDMAYLKCDETTPVLQVEQAVYLEDGRPVEYSRSRNRYDVRGYSLLDVKNI</sequence>
<feature type="domain" description="HTH gntR-type" evidence="4">
    <location>
        <begin position="4"/>
        <end position="72"/>
    </location>
</feature>
<dbReference type="InterPro" id="IPR000524">
    <property type="entry name" value="Tscrpt_reg_HTH_GntR"/>
</dbReference>
<comment type="caution">
    <text evidence="5">The sequence shown here is derived from an EMBL/GenBank/DDBJ whole genome shotgun (WGS) entry which is preliminary data.</text>
</comment>
<dbReference type="Gene3D" id="1.10.10.10">
    <property type="entry name" value="Winged helix-like DNA-binding domain superfamily/Winged helix DNA-binding domain"/>
    <property type="match status" value="1"/>
</dbReference>
<dbReference type="PRINTS" id="PR00035">
    <property type="entry name" value="HTHGNTR"/>
</dbReference>
<evidence type="ECO:0000259" key="4">
    <source>
        <dbReference type="PROSITE" id="PS50949"/>
    </source>
</evidence>
<gene>
    <name evidence="5" type="ORF">ABID28_001610</name>
</gene>
<dbReference type="Proteomes" id="UP001549037">
    <property type="component" value="Unassembled WGS sequence"/>
</dbReference>
<dbReference type="SMART" id="SM00866">
    <property type="entry name" value="UTRA"/>
    <property type="match status" value="1"/>
</dbReference>
<dbReference type="Pfam" id="PF07702">
    <property type="entry name" value="UTRA"/>
    <property type="match status" value="1"/>
</dbReference>
<dbReference type="PANTHER" id="PTHR44846:SF5">
    <property type="entry name" value="HTH-TYPE TRANSCRIPTIONAL REGULATOR GMUR"/>
    <property type="match status" value="1"/>
</dbReference>
<dbReference type="PROSITE" id="PS50949">
    <property type="entry name" value="HTH_GNTR"/>
    <property type="match status" value="1"/>
</dbReference>
<dbReference type="PANTHER" id="PTHR44846">
    <property type="entry name" value="MANNOSYL-D-GLYCERATE TRANSPORT/METABOLISM SYSTEM REPRESSOR MNGR-RELATED"/>
    <property type="match status" value="1"/>
</dbReference>
<dbReference type="SUPFAM" id="SSF46785">
    <property type="entry name" value="Winged helix' DNA-binding domain"/>
    <property type="match status" value="1"/>
</dbReference>
<dbReference type="EMBL" id="JBEPLN010000032">
    <property type="protein sequence ID" value="MET3634949.1"/>
    <property type="molecule type" value="Genomic_DNA"/>
</dbReference>
<dbReference type="SUPFAM" id="SSF64288">
    <property type="entry name" value="Chorismate lyase-like"/>
    <property type="match status" value="1"/>
</dbReference>
<protein>
    <submittedName>
        <fullName evidence="5">GntR family transcriptional regulator</fullName>
    </submittedName>
</protein>
<dbReference type="Gene3D" id="3.40.1410.10">
    <property type="entry name" value="Chorismate lyase-like"/>
    <property type="match status" value="1"/>
</dbReference>
<evidence type="ECO:0000256" key="2">
    <source>
        <dbReference type="ARBA" id="ARBA00023125"/>
    </source>
</evidence>